<keyword evidence="1" id="KW-1133">Transmembrane helix</keyword>
<evidence type="ECO:0000313" key="3">
    <source>
        <dbReference type="EMBL" id="WNF24807.1"/>
    </source>
</evidence>
<reference evidence="3 4" key="1">
    <citation type="submission" date="2023-09" db="EMBL/GenBank/DDBJ databases">
        <title>Microbial mechanism of fulvic acid promoting antimony reduction mineralization in rice fields.</title>
        <authorList>
            <person name="Chen G."/>
            <person name="Lan J."/>
        </authorList>
    </citation>
    <scope>NUCLEOTIDE SEQUENCE [LARGE SCALE GENOMIC DNA]</scope>
    <source>
        <strain evidence="3 4">PS1</strain>
    </source>
</reference>
<dbReference type="InterPro" id="IPR000326">
    <property type="entry name" value="PAP2/HPO"/>
</dbReference>
<dbReference type="EMBL" id="CP134494">
    <property type="protein sequence ID" value="WNF24807.1"/>
    <property type="molecule type" value="Genomic_DNA"/>
</dbReference>
<feature type="transmembrane region" description="Helical" evidence="1">
    <location>
        <begin position="21"/>
        <end position="43"/>
    </location>
</feature>
<proteinExistence type="predicted"/>
<feature type="transmembrane region" description="Helical" evidence="1">
    <location>
        <begin position="181"/>
        <end position="201"/>
    </location>
</feature>
<feature type="transmembrane region" description="Helical" evidence="1">
    <location>
        <begin position="207"/>
        <end position="228"/>
    </location>
</feature>
<dbReference type="Proteomes" id="UP001303324">
    <property type="component" value="Chromosome"/>
</dbReference>
<keyword evidence="1" id="KW-0472">Membrane</keyword>
<feature type="transmembrane region" description="Helical" evidence="1">
    <location>
        <begin position="75"/>
        <end position="102"/>
    </location>
</feature>
<feature type="transmembrane region" description="Helical" evidence="1">
    <location>
        <begin position="109"/>
        <end position="131"/>
    </location>
</feature>
<keyword evidence="4" id="KW-1185">Reference proteome</keyword>
<evidence type="ECO:0000259" key="2">
    <source>
        <dbReference type="SMART" id="SM00014"/>
    </source>
</evidence>
<dbReference type="PANTHER" id="PTHR14969:SF13">
    <property type="entry name" value="AT30094P"/>
    <property type="match status" value="1"/>
</dbReference>
<evidence type="ECO:0000313" key="4">
    <source>
        <dbReference type="Proteomes" id="UP001303324"/>
    </source>
</evidence>
<dbReference type="SMART" id="SM00014">
    <property type="entry name" value="acidPPc"/>
    <property type="match status" value="1"/>
</dbReference>
<protein>
    <submittedName>
        <fullName evidence="3">Phosphatase PAP2 family protein</fullName>
    </submittedName>
</protein>
<dbReference type="Gene3D" id="1.20.144.10">
    <property type="entry name" value="Phosphatidic acid phosphatase type 2/haloperoxidase"/>
    <property type="match status" value="2"/>
</dbReference>
<organism evidence="3 4">
    <name type="scientific">Mesobacillus jeotgali</name>
    <dbReference type="NCBI Taxonomy" id="129985"/>
    <lineage>
        <taxon>Bacteria</taxon>
        <taxon>Bacillati</taxon>
        <taxon>Bacillota</taxon>
        <taxon>Bacilli</taxon>
        <taxon>Bacillales</taxon>
        <taxon>Bacillaceae</taxon>
        <taxon>Mesobacillus</taxon>
    </lineage>
</organism>
<dbReference type="PANTHER" id="PTHR14969">
    <property type="entry name" value="SPHINGOSINE-1-PHOSPHATE PHOSPHOHYDROLASE"/>
    <property type="match status" value="1"/>
</dbReference>
<keyword evidence="1" id="KW-0812">Transmembrane</keyword>
<evidence type="ECO:0000256" key="1">
    <source>
        <dbReference type="SAM" id="Phobius"/>
    </source>
</evidence>
<dbReference type="InterPro" id="IPR036938">
    <property type="entry name" value="PAP2/HPO_sf"/>
</dbReference>
<accession>A0ABY9VLG9</accession>
<sequence length="254" mass="29134">MKFGRRDEHPMIENKTKAKNVFLPILLVAIGLGTSITFLYLFAELAEEMLESEINRFDDSIIQFFHRIETDSLDVVMFLFTEAGSVWFLTIFSVIIISYLWLKKKDKWSIIFFIVGIGGGGLLTKLLKYYFGRERPSIDETIDAIGYSFPSGHSMGSLIFYGFLSYFLFRSGLRKRIKWIALYTGGLLIMMIGFSRIYLGAHYPSDVIAGYLAGSIWLILCILALEYVKWRSASQRKPIKAFKEFIGKQLSSWG</sequence>
<dbReference type="Pfam" id="PF01569">
    <property type="entry name" value="PAP2"/>
    <property type="match status" value="1"/>
</dbReference>
<feature type="transmembrane region" description="Helical" evidence="1">
    <location>
        <begin position="151"/>
        <end position="169"/>
    </location>
</feature>
<feature type="domain" description="Phosphatidic acid phosphatase type 2/haloperoxidase" evidence="2">
    <location>
        <begin position="110"/>
        <end position="222"/>
    </location>
</feature>
<name>A0ABY9VLG9_9BACI</name>
<dbReference type="RefSeq" id="WP_311075785.1">
    <property type="nucleotide sequence ID" value="NZ_CP134494.1"/>
</dbReference>
<gene>
    <name evidence="3" type="ORF">RH061_10110</name>
</gene>
<dbReference type="CDD" id="cd03392">
    <property type="entry name" value="PAP2_like_2"/>
    <property type="match status" value="1"/>
</dbReference>
<dbReference type="SUPFAM" id="SSF48317">
    <property type="entry name" value="Acid phosphatase/Vanadium-dependent haloperoxidase"/>
    <property type="match status" value="1"/>
</dbReference>